<evidence type="ECO:0000313" key="1">
    <source>
        <dbReference type="EMBL" id="KAF7346650.1"/>
    </source>
</evidence>
<dbReference type="AlphaFoldDB" id="A0A8H6XRE6"/>
<dbReference type="SUPFAM" id="SSF51735">
    <property type="entry name" value="NAD(P)-binding Rossmann-fold domains"/>
    <property type="match status" value="1"/>
</dbReference>
<proteinExistence type="predicted"/>
<sequence>MLAPYASSKRFVNCMTESVARELVMQGKDVEVLGIRVGEVCGTAYNKNTAALFEPDAKTMARAALARVGCGRTTVIGYWAHALQVAGLHLAPKLIQERSMQNVIRTRWKTDQLMMKSE</sequence>
<dbReference type="Gene3D" id="3.40.50.720">
    <property type="entry name" value="NAD(P)-binding Rossmann-like Domain"/>
    <property type="match status" value="1"/>
</dbReference>
<gene>
    <name evidence="1" type="ORF">MSAN_01802500</name>
</gene>
<keyword evidence="2" id="KW-1185">Reference proteome</keyword>
<comment type="caution">
    <text evidence="1">The sequence shown here is derived from an EMBL/GenBank/DDBJ whole genome shotgun (WGS) entry which is preliminary data.</text>
</comment>
<accession>A0A8H6XRE6</accession>
<evidence type="ECO:0000313" key="2">
    <source>
        <dbReference type="Proteomes" id="UP000623467"/>
    </source>
</evidence>
<dbReference type="Proteomes" id="UP000623467">
    <property type="component" value="Unassembled WGS sequence"/>
</dbReference>
<protein>
    <submittedName>
        <fullName evidence="1">Putative short chain dehydrogenase</fullName>
    </submittedName>
</protein>
<organism evidence="1 2">
    <name type="scientific">Mycena sanguinolenta</name>
    <dbReference type="NCBI Taxonomy" id="230812"/>
    <lineage>
        <taxon>Eukaryota</taxon>
        <taxon>Fungi</taxon>
        <taxon>Dikarya</taxon>
        <taxon>Basidiomycota</taxon>
        <taxon>Agaricomycotina</taxon>
        <taxon>Agaricomycetes</taxon>
        <taxon>Agaricomycetidae</taxon>
        <taxon>Agaricales</taxon>
        <taxon>Marasmiineae</taxon>
        <taxon>Mycenaceae</taxon>
        <taxon>Mycena</taxon>
    </lineage>
</organism>
<dbReference type="InterPro" id="IPR036291">
    <property type="entry name" value="NAD(P)-bd_dom_sf"/>
</dbReference>
<name>A0A8H6XRE6_9AGAR</name>
<dbReference type="EMBL" id="JACAZH010000018">
    <property type="protein sequence ID" value="KAF7346650.1"/>
    <property type="molecule type" value="Genomic_DNA"/>
</dbReference>
<reference evidence="1" key="1">
    <citation type="submission" date="2020-05" db="EMBL/GenBank/DDBJ databases">
        <title>Mycena genomes resolve the evolution of fungal bioluminescence.</title>
        <authorList>
            <person name="Tsai I.J."/>
        </authorList>
    </citation>
    <scope>NUCLEOTIDE SEQUENCE</scope>
    <source>
        <strain evidence="1">160909Yilan</strain>
    </source>
</reference>
<dbReference type="OrthoDB" id="47007at2759"/>